<dbReference type="Proteomes" id="UP000030653">
    <property type="component" value="Unassembled WGS sequence"/>
</dbReference>
<name>M5G411_DACPD</name>
<sequence length="197" mass="22149">MAAADGADASIVAAPVVDKGEREKFLRKLTNKDSLGGLSTNFLIRYPDFLGCELRELSTGDILQMLRIIIEVKKDERKLSSALTQTSEYHRRALLKRHSKHYLTILICGIYTIIWTRSLPSAEVVIDSRDVKTVLRFIMYTTNGEDVQSALPTHHAVALPIEDDEFMPDEDSDEDSDEGESGSGSEEYEYETEEDSE</sequence>
<evidence type="ECO:0000313" key="2">
    <source>
        <dbReference type="EMBL" id="EJU03414.1"/>
    </source>
</evidence>
<dbReference type="EMBL" id="JH795860">
    <property type="protein sequence ID" value="EJU03414.1"/>
    <property type="molecule type" value="Genomic_DNA"/>
</dbReference>
<dbReference type="HOGENOM" id="CLU_1384120_0_0_1"/>
<feature type="compositionally biased region" description="Acidic residues" evidence="1">
    <location>
        <begin position="161"/>
        <end position="197"/>
    </location>
</feature>
<dbReference type="GeneID" id="63687520"/>
<dbReference type="AlphaFoldDB" id="M5G411"/>
<accession>M5G411</accession>
<protein>
    <submittedName>
        <fullName evidence="2">Uncharacterized protein</fullName>
    </submittedName>
</protein>
<gene>
    <name evidence="2" type="ORF">DACRYDRAFT_21595</name>
</gene>
<keyword evidence="3" id="KW-1185">Reference proteome</keyword>
<evidence type="ECO:0000256" key="1">
    <source>
        <dbReference type="SAM" id="MobiDB-lite"/>
    </source>
</evidence>
<proteinExistence type="predicted"/>
<reference evidence="2 3" key="1">
    <citation type="journal article" date="2012" name="Science">
        <title>The Paleozoic origin of enzymatic lignin decomposition reconstructed from 31 fungal genomes.</title>
        <authorList>
            <person name="Floudas D."/>
            <person name="Binder M."/>
            <person name="Riley R."/>
            <person name="Barry K."/>
            <person name="Blanchette R.A."/>
            <person name="Henrissat B."/>
            <person name="Martinez A.T."/>
            <person name="Otillar R."/>
            <person name="Spatafora J.W."/>
            <person name="Yadav J.S."/>
            <person name="Aerts A."/>
            <person name="Benoit I."/>
            <person name="Boyd A."/>
            <person name="Carlson A."/>
            <person name="Copeland A."/>
            <person name="Coutinho P.M."/>
            <person name="de Vries R.P."/>
            <person name="Ferreira P."/>
            <person name="Findley K."/>
            <person name="Foster B."/>
            <person name="Gaskell J."/>
            <person name="Glotzer D."/>
            <person name="Gorecki P."/>
            <person name="Heitman J."/>
            <person name="Hesse C."/>
            <person name="Hori C."/>
            <person name="Igarashi K."/>
            <person name="Jurgens J.A."/>
            <person name="Kallen N."/>
            <person name="Kersten P."/>
            <person name="Kohler A."/>
            <person name="Kuees U."/>
            <person name="Kumar T.K.A."/>
            <person name="Kuo A."/>
            <person name="LaButti K."/>
            <person name="Larrondo L.F."/>
            <person name="Lindquist E."/>
            <person name="Ling A."/>
            <person name="Lombard V."/>
            <person name="Lucas S."/>
            <person name="Lundell T."/>
            <person name="Martin R."/>
            <person name="McLaughlin D.J."/>
            <person name="Morgenstern I."/>
            <person name="Morin E."/>
            <person name="Murat C."/>
            <person name="Nagy L.G."/>
            <person name="Nolan M."/>
            <person name="Ohm R.A."/>
            <person name="Patyshakuliyeva A."/>
            <person name="Rokas A."/>
            <person name="Ruiz-Duenas F.J."/>
            <person name="Sabat G."/>
            <person name="Salamov A."/>
            <person name="Samejima M."/>
            <person name="Schmutz J."/>
            <person name="Slot J.C."/>
            <person name="St John F."/>
            <person name="Stenlid J."/>
            <person name="Sun H."/>
            <person name="Sun S."/>
            <person name="Syed K."/>
            <person name="Tsang A."/>
            <person name="Wiebenga A."/>
            <person name="Young D."/>
            <person name="Pisabarro A."/>
            <person name="Eastwood D.C."/>
            <person name="Martin F."/>
            <person name="Cullen D."/>
            <person name="Grigoriev I.V."/>
            <person name="Hibbett D.S."/>
        </authorList>
    </citation>
    <scope>NUCLEOTIDE SEQUENCE [LARGE SCALE GENOMIC DNA]</scope>
    <source>
        <strain evidence="2 3">DJM-731 SS1</strain>
    </source>
</reference>
<organism evidence="2 3">
    <name type="scientific">Dacryopinax primogenitus (strain DJM 731)</name>
    <name type="common">Brown rot fungus</name>
    <dbReference type="NCBI Taxonomy" id="1858805"/>
    <lineage>
        <taxon>Eukaryota</taxon>
        <taxon>Fungi</taxon>
        <taxon>Dikarya</taxon>
        <taxon>Basidiomycota</taxon>
        <taxon>Agaricomycotina</taxon>
        <taxon>Dacrymycetes</taxon>
        <taxon>Dacrymycetales</taxon>
        <taxon>Dacrymycetaceae</taxon>
        <taxon>Dacryopinax</taxon>
    </lineage>
</organism>
<dbReference type="RefSeq" id="XP_040630308.1">
    <property type="nucleotide sequence ID" value="XM_040772458.1"/>
</dbReference>
<feature type="region of interest" description="Disordered" evidence="1">
    <location>
        <begin position="160"/>
        <end position="197"/>
    </location>
</feature>
<evidence type="ECO:0000313" key="3">
    <source>
        <dbReference type="Proteomes" id="UP000030653"/>
    </source>
</evidence>